<evidence type="ECO:0000256" key="1">
    <source>
        <dbReference type="SAM" id="Coils"/>
    </source>
</evidence>
<name>A0A368UAX8_9GAMM</name>
<feature type="region of interest" description="Disordered" evidence="2">
    <location>
        <begin position="148"/>
        <end position="176"/>
    </location>
</feature>
<dbReference type="RefSeq" id="WP_147273719.1">
    <property type="nucleotide sequence ID" value="NZ_CBCSHM010000001.1"/>
</dbReference>
<feature type="compositionally biased region" description="Low complexity" evidence="2">
    <location>
        <begin position="249"/>
        <end position="273"/>
    </location>
</feature>
<feature type="chain" id="PRO_5016728136" description="Type IV pilus biogenesis protein PilP" evidence="3">
    <location>
        <begin position="21"/>
        <end position="293"/>
    </location>
</feature>
<evidence type="ECO:0000313" key="4">
    <source>
        <dbReference type="EMBL" id="RCV93816.1"/>
    </source>
</evidence>
<evidence type="ECO:0000313" key="5">
    <source>
        <dbReference type="Proteomes" id="UP000253204"/>
    </source>
</evidence>
<organism evidence="4 5">
    <name type="scientific">Vreelandella rituensis</name>
    <dbReference type="NCBI Taxonomy" id="2282306"/>
    <lineage>
        <taxon>Bacteria</taxon>
        <taxon>Pseudomonadati</taxon>
        <taxon>Pseudomonadota</taxon>
        <taxon>Gammaproteobacteria</taxon>
        <taxon>Oceanospirillales</taxon>
        <taxon>Halomonadaceae</taxon>
        <taxon>Vreelandella</taxon>
    </lineage>
</organism>
<keyword evidence="3" id="KW-0732">Signal</keyword>
<evidence type="ECO:0000256" key="3">
    <source>
        <dbReference type="SAM" id="SignalP"/>
    </source>
</evidence>
<comment type="caution">
    <text evidence="4">The sequence shown here is derived from an EMBL/GenBank/DDBJ whole genome shotgun (WGS) entry which is preliminary data.</text>
</comment>
<feature type="coiled-coil region" evidence="1">
    <location>
        <begin position="119"/>
        <end position="146"/>
    </location>
</feature>
<keyword evidence="5" id="KW-1185">Reference proteome</keyword>
<evidence type="ECO:0000256" key="2">
    <source>
        <dbReference type="SAM" id="MobiDB-lite"/>
    </source>
</evidence>
<dbReference type="EMBL" id="QPIJ01000001">
    <property type="protein sequence ID" value="RCV93816.1"/>
    <property type="molecule type" value="Genomic_DNA"/>
</dbReference>
<protein>
    <recommendedName>
        <fullName evidence="6">Type IV pilus biogenesis protein PilP</fullName>
    </recommendedName>
</protein>
<dbReference type="AlphaFoldDB" id="A0A368UAX8"/>
<reference evidence="4 5" key="1">
    <citation type="submission" date="2018-07" db="EMBL/GenBank/DDBJ databases">
        <title>Halomonas rutogse sp. nov., isolated from Lake TangqianCo on Tibetan Plateau.</title>
        <authorList>
            <person name="Lu H."/>
            <person name="Xing P."/>
            <person name="Wu Q."/>
        </authorList>
    </citation>
    <scope>NUCLEOTIDE SEQUENCE [LARGE SCALE GENOMIC DNA]</scope>
    <source>
        <strain evidence="4 5">TQ8S</strain>
    </source>
</reference>
<evidence type="ECO:0008006" key="6">
    <source>
        <dbReference type="Google" id="ProtNLM"/>
    </source>
</evidence>
<feature type="signal peptide" evidence="3">
    <location>
        <begin position="1"/>
        <end position="20"/>
    </location>
</feature>
<keyword evidence="1" id="KW-0175">Coiled coil</keyword>
<proteinExistence type="predicted"/>
<gene>
    <name evidence="4" type="ORF">DU506_01270</name>
</gene>
<accession>A0A368UAX8</accession>
<feature type="region of interest" description="Disordered" evidence="2">
    <location>
        <begin position="236"/>
        <end position="293"/>
    </location>
</feature>
<feature type="compositionally biased region" description="Polar residues" evidence="2">
    <location>
        <begin position="280"/>
        <end position="293"/>
    </location>
</feature>
<sequence length="293" mass="31606">MKRTLITGVIASILTPAAFAQVSQAEFQAMLESNPSVAADEQEDSTEIQVVTIDAPEIFREIDANRIELQELNSQIDIYTAKKNLLTVINEIEEIQSGVAAKNEAKRSGAIDSTMPFEKAEQESQLQKLEAYLASLEASLQQGMSELSEKIDSPPPASSEQVEATKAAKEPVTNHPHAWSLVETKIAKNGAAEAEIVNIFGIDYRVKAGEKAGPWTIQSIKHGEVIVKLNGEGDTKKITPRRLHPINTGDVSSNAGDVSSDASSSLANESQLSSRHDTSPRTYSSSVDSALSF</sequence>
<dbReference type="Proteomes" id="UP000253204">
    <property type="component" value="Unassembled WGS sequence"/>
</dbReference>